<protein>
    <submittedName>
        <fullName evidence="1">Uncharacterized protein</fullName>
    </submittedName>
</protein>
<evidence type="ECO:0000313" key="2">
    <source>
        <dbReference type="Proteomes" id="UP000001805"/>
    </source>
</evidence>
<dbReference type="GeneID" id="23569871"/>
<dbReference type="VEuPathDB" id="FungiDB:NCU17281"/>
<name>V5ILT8_NEUCR</name>
<evidence type="ECO:0000313" key="1">
    <source>
        <dbReference type="EMBL" id="ESA42074.1"/>
    </source>
</evidence>
<dbReference type="EMBL" id="CM002242">
    <property type="protein sequence ID" value="ESA42074.1"/>
    <property type="molecule type" value="Genomic_DNA"/>
</dbReference>
<dbReference type="InParanoid" id="V5ILT8"/>
<accession>V5ILT8</accession>
<gene>
    <name evidence="1" type="ORF">NCU17281</name>
</gene>
<reference evidence="1 2" key="1">
    <citation type="journal article" date="2003" name="Nature">
        <title>The genome sequence of the filamentous fungus Neurospora crassa.</title>
        <authorList>
            <person name="Galagan J.E."/>
            <person name="Calvo S.E."/>
            <person name="Borkovich K.A."/>
            <person name="Selker E.U."/>
            <person name="Read N.D."/>
            <person name="Jaffe D."/>
            <person name="FitzHugh W."/>
            <person name="Ma L.J."/>
            <person name="Smirnov S."/>
            <person name="Purcell S."/>
            <person name="Rehman B."/>
            <person name="Elkins T."/>
            <person name="Engels R."/>
            <person name="Wang S."/>
            <person name="Nielsen C.B."/>
            <person name="Butler J."/>
            <person name="Endrizzi M."/>
            <person name="Qui D."/>
            <person name="Ianakiev P."/>
            <person name="Bell-Pedersen D."/>
            <person name="Nelson M.A."/>
            <person name="Werner-Washburne M."/>
            <person name="Selitrennikoff C.P."/>
            <person name="Kinsey J.A."/>
            <person name="Braun E.L."/>
            <person name="Zelter A."/>
            <person name="Schulte U."/>
            <person name="Kothe G.O."/>
            <person name="Jedd G."/>
            <person name="Mewes W."/>
            <person name="Staben C."/>
            <person name="Marcotte E."/>
            <person name="Greenberg D."/>
            <person name="Roy A."/>
            <person name="Foley K."/>
            <person name="Naylor J."/>
            <person name="Stange-Thomann N."/>
            <person name="Barrett R."/>
            <person name="Gnerre S."/>
            <person name="Kamal M."/>
            <person name="Kamvysselis M."/>
            <person name="Mauceli E."/>
            <person name="Bielke C."/>
            <person name="Rudd S."/>
            <person name="Frishman D."/>
            <person name="Krystofova S."/>
            <person name="Rasmussen C."/>
            <person name="Metzenberg R.L."/>
            <person name="Perkins D.D."/>
            <person name="Kroken S."/>
            <person name="Cogoni C."/>
            <person name="Macino G."/>
            <person name="Catcheside D."/>
            <person name="Li W."/>
            <person name="Pratt R.J."/>
            <person name="Osmani S.A."/>
            <person name="DeSouza C.P."/>
            <person name="Glass L."/>
            <person name="Orbach M.J."/>
            <person name="Berglund J.A."/>
            <person name="Voelker R."/>
            <person name="Yarden O."/>
            <person name="Plamann M."/>
            <person name="Seiler S."/>
            <person name="Dunlap J."/>
            <person name="Radford A."/>
            <person name="Aramayo R."/>
            <person name="Natvig D.O."/>
            <person name="Alex L.A."/>
            <person name="Mannhaupt G."/>
            <person name="Ebbole D.J."/>
            <person name="Freitag M."/>
            <person name="Paulsen I."/>
            <person name="Sachs M.S."/>
            <person name="Lander E.S."/>
            <person name="Nusbaum C."/>
            <person name="Birren B."/>
        </authorList>
    </citation>
    <scope>NUCLEOTIDE SEQUENCE [LARGE SCALE GENOMIC DNA]</scope>
    <source>
        <strain evidence="2">ATCC 24698 / 74-OR23-1A / CBS 708.71 / DSM 1257 / FGSC 987</strain>
    </source>
</reference>
<dbReference type="Proteomes" id="UP000001805">
    <property type="component" value="Chromosome 7, Linkage Group VII"/>
</dbReference>
<sequence length="123" mass="13818">MKSMKINQTIVQLRLTVTAANDPAEVFRAGGHLPLVVTHTLFLSSPRLQQEKWMFGASESWSSTSWVISNTSVPDVLAEPTGSREDLITKTPHRRYSVREAHLNLDANINHFFRVSNVGADWT</sequence>
<dbReference type="KEGG" id="ncr:NCU17281"/>
<dbReference type="AlphaFoldDB" id="V5ILT8"/>
<organism evidence="1 2">
    <name type="scientific">Neurospora crassa (strain ATCC 24698 / 74-OR23-1A / CBS 708.71 / DSM 1257 / FGSC 987)</name>
    <dbReference type="NCBI Taxonomy" id="367110"/>
    <lineage>
        <taxon>Eukaryota</taxon>
        <taxon>Fungi</taxon>
        <taxon>Dikarya</taxon>
        <taxon>Ascomycota</taxon>
        <taxon>Pezizomycotina</taxon>
        <taxon>Sordariomycetes</taxon>
        <taxon>Sordariomycetidae</taxon>
        <taxon>Sordariales</taxon>
        <taxon>Sordariaceae</taxon>
        <taxon>Neurospora</taxon>
    </lineage>
</organism>
<proteinExistence type="predicted"/>
<dbReference type="RefSeq" id="XP_011395398.1">
    <property type="nucleotide sequence ID" value="XM_011397096.1"/>
</dbReference>
<keyword evidence="2" id="KW-1185">Reference proteome</keyword>